<name>A0AAX0S677_9BACI</name>
<dbReference type="InterPro" id="IPR050095">
    <property type="entry name" value="ECF_ABC_transporter_ATP-bd"/>
</dbReference>
<dbReference type="FunFam" id="3.40.50.300:FF:000224">
    <property type="entry name" value="Energy-coupling factor transporter ATP-binding protein EcfA"/>
    <property type="match status" value="1"/>
</dbReference>
<dbReference type="GO" id="GO:0042626">
    <property type="term" value="F:ATPase-coupled transmembrane transporter activity"/>
    <property type="evidence" value="ECO:0007669"/>
    <property type="project" value="TreeGrafter"/>
</dbReference>
<dbReference type="CDD" id="cd03225">
    <property type="entry name" value="ABC_cobalt_CbiO_domain1"/>
    <property type="match status" value="1"/>
</dbReference>
<evidence type="ECO:0000256" key="3">
    <source>
        <dbReference type="ARBA" id="ARBA00022448"/>
    </source>
</evidence>
<keyword evidence="6" id="KW-0067">ATP-binding</keyword>
<accession>A0AAX0S677</accession>
<keyword evidence="7" id="KW-1278">Translocase</keyword>
<evidence type="ECO:0000259" key="9">
    <source>
        <dbReference type="PROSITE" id="PS50893"/>
    </source>
</evidence>
<evidence type="ECO:0000313" key="10">
    <source>
        <dbReference type="EMBL" id="PEJ34434.1"/>
    </source>
</evidence>
<reference evidence="10 11" key="1">
    <citation type="submission" date="2017-09" db="EMBL/GenBank/DDBJ databases">
        <title>Large-scale bioinformatics analysis of Bacillus genomes uncovers conserved roles of natural products in bacterial physiology.</title>
        <authorList>
            <consortium name="Agbiome Team Llc"/>
            <person name="Bleich R.M."/>
            <person name="Kirk G.J."/>
            <person name="Santa Maria K.C."/>
            <person name="Allen S.E."/>
            <person name="Farag S."/>
            <person name="Shank E.A."/>
            <person name="Bowers A."/>
        </authorList>
    </citation>
    <scope>NUCLEOTIDE SEQUENCE [LARGE SCALE GENOMIC DNA]</scope>
    <source>
        <strain evidence="10 11">AFS003229</strain>
    </source>
</reference>
<dbReference type="Proteomes" id="UP000220106">
    <property type="component" value="Unassembled WGS sequence"/>
</dbReference>
<dbReference type="PANTHER" id="PTHR43553:SF24">
    <property type="entry name" value="ENERGY-COUPLING FACTOR TRANSPORTER ATP-BINDING PROTEIN ECFA1"/>
    <property type="match status" value="1"/>
</dbReference>
<dbReference type="GO" id="GO:0005524">
    <property type="term" value="F:ATP binding"/>
    <property type="evidence" value="ECO:0007669"/>
    <property type="project" value="UniProtKB-KW"/>
</dbReference>
<comment type="caution">
    <text evidence="10">The sequence shown here is derived from an EMBL/GenBank/DDBJ whole genome shotgun (WGS) entry which is preliminary data.</text>
</comment>
<dbReference type="GO" id="GO:0015087">
    <property type="term" value="F:cobalt ion transmembrane transporter activity"/>
    <property type="evidence" value="ECO:0007669"/>
    <property type="project" value="UniProtKB-ARBA"/>
</dbReference>
<dbReference type="NCBIfam" id="TIGR04520">
    <property type="entry name" value="ECF_ATPase_1"/>
    <property type="match status" value="1"/>
</dbReference>
<dbReference type="InterPro" id="IPR003439">
    <property type="entry name" value="ABC_transporter-like_ATP-bd"/>
</dbReference>
<dbReference type="InterPro" id="IPR003593">
    <property type="entry name" value="AAA+_ATPase"/>
</dbReference>
<dbReference type="GO" id="GO:0043190">
    <property type="term" value="C:ATP-binding cassette (ABC) transporter complex"/>
    <property type="evidence" value="ECO:0007669"/>
    <property type="project" value="TreeGrafter"/>
</dbReference>
<proteinExistence type="inferred from homology"/>
<evidence type="ECO:0000256" key="4">
    <source>
        <dbReference type="ARBA" id="ARBA00022475"/>
    </source>
</evidence>
<dbReference type="PROSITE" id="PS00211">
    <property type="entry name" value="ABC_TRANSPORTER_1"/>
    <property type="match status" value="1"/>
</dbReference>
<dbReference type="NCBIfam" id="NF010167">
    <property type="entry name" value="PRK13648.1"/>
    <property type="match status" value="1"/>
</dbReference>
<dbReference type="Gene3D" id="3.40.50.300">
    <property type="entry name" value="P-loop containing nucleotide triphosphate hydrolases"/>
    <property type="match status" value="1"/>
</dbReference>
<organism evidence="10 11">
    <name type="scientific">Peribacillus butanolivorans</name>
    <dbReference type="NCBI Taxonomy" id="421767"/>
    <lineage>
        <taxon>Bacteria</taxon>
        <taxon>Bacillati</taxon>
        <taxon>Bacillota</taxon>
        <taxon>Bacilli</taxon>
        <taxon>Bacillales</taxon>
        <taxon>Bacillaceae</taxon>
        <taxon>Peribacillus</taxon>
    </lineage>
</organism>
<keyword evidence="4" id="KW-1003">Cell membrane</keyword>
<keyword evidence="3" id="KW-0813">Transport</keyword>
<sequence length="271" mass="30507">MLCFEDVSFSYPNKKHVIQKLSFQIEKGEFVAIVGPNGSGKSTISKLADGLILPKKGRVLFQGLDTKQKENLAIIRKSIGIIFQNPEEQLITTNVFDEVIFGLENIACPPSEMVERAEAALEKVGMLPFRETEPHKLSGGQKQRVAIAAILAMEPKLIIFDESTSMLDPDGRHQIISIMRQLHNEGITILHITHHMDEVLSATKVIVINQGQIVSTGTPLEIFHKPQMLIDCRLELPFALKLKMQMQQEEVEVPMHITDIEGMVEYLWNSR</sequence>
<comment type="subcellular location">
    <subcellularLocation>
        <location evidence="1">Cell membrane</location>
        <topology evidence="1">Peripheral membrane protein</topology>
    </subcellularLocation>
</comment>
<dbReference type="PANTHER" id="PTHR43553">
    <property type="entry name" value="HEAVY METAL TRANSPORTER"/>
    <property type="match status" value="1"/>
</dbReference>
<dbReference type="Pfam" id="PF00005">
    <property type="entry name" value="ABC_tran"/>
    <property type="match status" value="1"/>
</dbReference>
<evidence type="ECO:0000256" key="6">
    <source>
        <dbReference type="ARBA" id="ARBA00022840"/>
    </source>
</evidence>
<dbReference type="AlphaFoldDB" id="A0AAX0S677"/>
<evidence type="ECO:0000256" key="8">
    <source>
        <dbReference type="ARBA" id="ARBA00023136"/>
    </source>
</evidence>
<dbReference type="InterPro" id="IPR017871">
    <property type="entry name" value="ABC_transporter-like_CS"/>
</dbReference>
<dbReference type="RefSeq" id="WP_098175744.1">
    <property type="nucleotide sequence ID" value="NZ_CP050509.1"/>
</dbReference>
<dbReference type="SUPFAM" id="SSF52540">
    <property type="entry name" value="P-loop containing nucleoside triphosphate hydrolases"/>
    <property type="match status" value="1"/>
</dbReference>
<protein>
    <submittedName>
        <fullName evidence="10">Energy-coupling factor transporter ATPase</fullName>
    </submittedName>
</protein>
<keyword evidence="8" id="KW-0472">Membrane</keyword>
<dbReference type="EMBL" id="NUEQ01000014">
    <property type="protein sequence ID" value="PEJ34434.1"/>
    <property type="molecule type" value="Genomic_DNA"/>
</dbReference>
<evidence type="ECO:0000256" key="5">
    <source>
        <dbReference type="ARBA" id="ARBA00022741"/>
    </source>
</evidence>
<dbReference type="SMART" id="SM00382">
    <property type="entry name" value="AAA"/>
    <property type="match status" value="1"/>
</dbReference>
<gene>
    <name evidence="10" type="ORF">CN689_09900</name>
</gene>
<keyword evidence="5" id="KW-0547">Nucleotide-binding</keyword>
<evidence type="ECO:0000256" key="7">
    <source>
        <dbReference type="ARBA" id="ARBA00022967"/>
    </source>
</evidence>
<feature type="domain" description="ABC transporter" evidence="9">
    <location>
        <begin position="2"/>
        <end position="235"/>
    </location>
</feature>
<evidence type="ECO:0000313" key="11">
    <source>
        <dbReference type="Proteomes" id="UP000220106"/>
    </source>
</evidence>
<dbReference type="PROSITE" id="PS50893">
    <property type="entry name" value="ABC_TRANSPORTER_2"/>
    <property type="match status" value="1"/>
</dbReference>
<comment type="similarity">
    <text evidence="2">Belongs to the ABC transporter superfamily.</text>
</comment>
<dbReference type="InterPro" id="IPR027417">
    <property type="entry name" value="P-loop_NTPase"/>
</dbReference>
<evidence type="ECO:0000256" key="1">
    <source>
        <dbReference type="ARBA" id="ARBA00004202"/>
    </source>
</evidence>
<dbReference type="InterPro" id="IPR030947">
    <property type="entry name" value="EcfA_1"/>
</dbReference>
<evidence type="ECO:0000256" key="2">
    <source>
        <dbReference type="ARBA" id="ARBA00005417"/>
    </source>
</evidence>
<dbReference type="GO" id="GO:0016887">
    <property type="term" value="F:ATP hydrolysis activity"/>
    <property type="evidence" value="ECO:0007669"/>
    <property type="project" value="InterPro"/>
</dbReference>
<dbReference type="InterPro" id="IPR015856">
    <property type="entry name" value="ABC_transpr_CbiO/EcfA_su"/>
</dbReference>